<dbReference type="WBParaSite" id="HPLM_0000587401-mRNA-1">
    <property type="protein sequence ID" value="HPLM_0000587401-mRNA-1"/>
    <property type="gene ID" value="HPLM_0000587401"/>
</dbReference>
<gene>
    <name evidence="1" type="ORF">HPLM_LOCUS5878</name>
</gene>
<accession>A0A0N4W703</accession>
<proteinExistence type="predicted"/>
<name>A0A0N4W703_HAEPC</name>
<dbReference type="OrthoDB" id="7902892at2759"/>
<sequence>MLLDERKQELVWFLYRHQNMKPSAIADALKSTYGISVGNKQISNILNRVAHGQVRRHRRLESGRPLTSCSPDNSAMVCDAVEDEPIVPATVIAKRTGIPRTSVQRILKKRGFKLVSKASSSVSVAYLIITLQVRVHCVNEKQQKNRAECCQRLLPKLNDEFMKRIVFSDEKLFLISPPRNSNTGVIRDAYGPP</sequence>
<reference evidence="3" key="1">
    <citation type="submission" date="2017-02" db="UniProtKB">
        <authorList>
            <consortium name="WormBaseParasite"/>
        </authorList>
    </citation>
    <scope>IDENTIFICATION</scope>
</reference>
<evidence type="ECO:0000313" key="2">
    <source>
        <dbReference type="Proteomes" id="UP000268014"/>
    </source>
</evidence>
<dbReference type="OMA" id="EFMKRIV"/>
<keyword evidence="2" id="KW-1185">Reference proteome</keyword>
<protein>
    <submittedName>
        <fullName evidence="3">HTH_48 domain-containing protein</fullName>
    </submittedName>
</protein>
<reference evidence="1 2" key="2">
    <citation type="submission" date="2018-11" db="EMBL/GenBank/DDBJ databases">
        <authorList>
            <consortium name="Pathogen Informatics"/>
        </authorList>
    </citation>
    <scope>NUCLEOTIDE SEQUENCE [LARGE SCALE GENOMIC DNA]</scope>
    <source>
        <strain evidence="1 2">MHpl1</strain>
    </source>
</reference>
<dbReference type="Gene3D" id="3.30.420.10">
    <property type="entry name" value="Ribonuclease H-like superfamily/Ribonuclease H"/>
    <property type="match status" value="1"/>
</dbReference>
<evidence type="ECO:0000313" key="3">
    <source>
        <dbReference type="WBParaSite" id="HPLM_0000587401-mRNA-1"/>
    </source>
</evidence>
<organism evidence="3">
    <name type="scientific">Haemonchus placei</name>
    <name type="common">Barber's pole worm</name>
    <dbReference type="NCBI Taxonomy" id="6290"/>
    <lineage>
        <taxon>Eukaryota</taxon>
        <taxon>Metazoa</taxon>
        <taxon>Ecdysozoa</taxon>
        <taxon>Nematoda</taxon>
        <taxon>Chromadorea</taxon>
        <taxon>Rhabditida</taxon>
        <taxon>Rhabditina</taxon>
        <taxon>Rhabditomorpha</taxon>
        <taxon>Strongyloidea</taxon>
        <taxon>Trichostrongylidae</taxon>
        <taxon>Haemonchus</taxon>
    </lineage>
</organism>
<dbReference type="GO" id="GO:0003676">
    <property type="term" value="F:nucleic acid binding"/>
    <property type="evidence" value="ECO:0007669"/>
    <property type="project" value="InterPro"/>
</dbReference>
<dbReference type="EMBL" id="UZAF01016403">
    <property type="protein sequence ID" value="VDO27361.1"/>
    <property type="molecule type" value="Genomic_DNA"/>
</dbReference>
<dbReference type="AlphaFoldDB" id="A0A0N4W703"/>
<dbReference type="Proteomes" id="UP000268014">
    <property type="component" value="Unassembled WGS sequence"/>
</dbReference>
<evidence type="ECO:0000313" key="1">
    <source>
        <dbReference type="EMBL" id="VDO27361.1"/>
    </source>
</evidence>
<dbReference type="InterPro" id="IPR036397">
    <property type="entry name" value="RNaseH_sf"/>
</dbReference>